<organism evidence="1 2">
    <name type="scientific">Brevibacillus halotolerans</name>
    <dbReference type="NCBI Taxonomy" id="1507437"/>
    <lineage>
        <taxon>Bacteria</taxon>
        <taxon>Bacillati</taxon>
        <taxon>Bacillota</taxon>
        <taxon>Bacilli</taxon>
        <taxon>Bacillales</taxon>
        <taxon>Paenibacillaceae</taxon>
        <taxon>Brevibacillus</taxon>
    </lineage>
</organism>
<sequence length="102" mass="11821">MGKVRTTFTKDIKIKAVRMYVEEGLGTTTIAKELGISTHKIICRWIKHYENEGLEGLEEKRGKTSGFRKGCSRKNPLTLEERVVRLEAENEYLKKWLSHLRG</sequence>
<name>A0ABT4HYC6_9BACL</name>
<comment type="caution">
    <text evidence="1">The sequence shown here is derived from an EMBL/GenBank/DDBJ whole genome shotgun (WGS) entry which is preliminary data.</text>
</comment>
<dbReference type="RefSeq" id="WP_068793645.1">
    <property type="nucleotide sequence ID" value="NZ_BORK01000033.1"/>
</dbReference>
<dbReference type="PANTHER" id="PTHR33795">
    <property type="entry name" value="INSERTION ELEMENT IS150 PROTEIN INSJ"/>
    <property type="match status" value="1"/>
</dbReference>
<proteinExistence type="predicted"/>
<dbReference type="Pfam" id="PF13384">
    <property type="entry name" value="HTH_23"/>
    <property type="match status" value="1"/>
</dbReference>
<dbReference type="InterPro" id="IPR052057">
    <property type="entry name" value="IS150/IS1296_orfA-like"/>
</dbReference>
<dbReference type="SUPFAM" id="SSF46689">
    <property type="entry name" value="Homeodomain-like"/>
    <property type="match status" value="1"/>
</dbReference>
<gene>
    <name evidence="1" type="ORF">O0535_11535</name>
</gene>
<reference evidence="1" key="1">
    <citation type="submission" date="2022-09" db="EMBL/GenBank/DDBJ databases">
        <title>Genome analysis and characterization of larvicidal activity of Brevibacillus strains.</title>
        <authorList>
            <person name="Patrusheva E.V."/>
            <person name="Izotova A.O."/>
            <person name="Toshchakov S.V."/>
            <person name="Sineoky S.P."/>
        </authorList>
    </citation>
    <scope>NUCLEOTIDE SEQUENCE</scope>
    <source>
        <strain evidence="1">VKPM_B-13244</strain>
    </source>
</reference>
<keyword evidence="2" id="KW-1185">Reference proteome</keyword>
<dbReference type="InterPro" id="IPR009057">
    <property type="entry name" value="Homeodomain-like_sf"/>
</dbReference>
<dbReference type="Proteomes" id="UP001067708">
    <property type="component" value="Unassembled WGS sequence"/>
</dbReference>
<dbReference type="Gene3D" id="1.10.10.60">
    <property type="entry name" value="Homeodomain-like"/>
    <property type="match status" value="1"/>
</dbReference>
<dbReference type="PANTHER" id="PTHR33795:SF1">
    <property type="entry name" value="INSERTION ELEMENT IS150 PROTEIN INSJ"/>
    <property type="match status" value="1"/>
</dbReference>
<protein>
    <submittedName>
        <fullName evidence="1">Helix-turn-helix domain-containing protein</fullName>
    </submittedName>
</protein>
<evidence type="ECO:0000313" key="2">
    <source>
        <dbReference type="Proteomes" id="UP001067708"/>
    </source>
</evidence>
<accession>A0ABT4HYC6</accession>
<dbReference type="EMBL" id="JAPTNG010000007">
    <property type="protein sequence ID" value="MCZ0831389.1"/>
    <property type="molecule type" value="Genomic_DNA"/>
</dbReference>
<evidence type="ECO:0000313" key="1">
    <source>
        <dbReference type="EMBL" id="MCZ0831389.1"/>
    </source>
</evidence>